<dbReference type="CDD" id="cd22233">
    <property type="entry name" value="RHH_CopAso-like"/>
    <property type="match status" value="1"/>
</dbReference>
<accession>F9U6D7</accession>
<dbReference type="GO" id="GO:0003677">
    <property type="term" value="F:DNA binding"/>
    <property type="evidence" value="ECO:0007669"/>
    <property type="project" value="UniProtKB-KW"/>
</dbReference>
<dbReference type="EMBL" id="AFWV01000001">
    <property type="protein sequence ID" value="EGV20710.1"/>
    <property type="molecule type" value="Genomic_DNA"/>
</dbReference>
<dbReference type="GO" id="GO:0006355">
    <property type="term" value="P:regulation of DNA-templated transcription"/>
    <property type="evidence" value="ECO:0007669"/>
    <property type="project" value="InterPro"/>
</dbReference>
<sequence>MEDRCYIVRHVTEEPTTMLAVRLDPEMEKELEQLAAATGRSKSFYVKEALAAYLEDRADYLLALAALERDEPRTSLADVRRELGLDR</sequence>
<dbReference type="Pfam" id="PF01402">
    <property type="entry name" value="RHH_1"/>
    <property type="match status" value="1"/>
</dbReference>
<proteinExistence type="predicted"/>
<protein>
    <submittedName>
        <fullName evidence="2">CopG-like domain-containing protein DNA-binding</fullName>
    </submittedName>
</protein>
<dbReference type="Proteomes" id="UP000005459">
    <property type="component" value="Unassembled WGS sequence"/>
</dbReference>
<dbReference type="STRING" id="768671.ThimaDRAFT_0488"/>
<keyword evidence="3" id="KW-1185">Reference proteome</keyword>
<dbReference type="AlphaFoldDB" id="F9U6D7"/>
<evidence type="ECO:0000313" key="3">
    <source>
        <dbReference type="Proteomes" id="UP000005459"/>
    </source>
</evidence>
<dbReference type="PATRIC" id="fig|768671.3.peg.535"/>
<keyword evidence="2" id="KW-0238">DNA-binding</keyword>
<evidence type="ECO:0000313" key="2">
    <source>
        <dbReference type="EMBL" id="EGV20710.1"/>
    </source>
</evidence>
<dbReference type="eggNOG" id="COG4710">
    <property type="taxonomic scope" value="Bacteria"/>
</dbReference>
<dbReference type="InterPro" id="IPR010985">
    <property type="entry name" value="Ribbon_hlx_hlx"/>
</dbReference>
<reference evidence="2 3" key="1">
    <citation type="submission" date="2011-06" db="EMBL/GenBank/DDBJ databases">
        <title>The draft genome of Thiocapsa marina 5811.</title>
        <authorList>
            <consortium name="US DOE Joint Genome Institute (JGI-PGF)"/>
            <person name="Lucas S."/>
            <person name="Han J."/>
            <person name="Cheng J.-F."/>
            <person name="Goodwin L."/>
            <person name="Pitluck S."/>
            <person name="Peters L."/>
            <person name="Land M.L."/>
            <person name="Hauser L."/>
            <person name="Vogl K."/>
            <person name="Liu Z."/>
            <person name="Imhoff J."/>
            <person name="Thiel V."/>
            <person name="Frigaard N.-U."/>
            <person name="Bryant D."/>
            <person name="Woyke T.J."/>
        </authorList>
    </citation>
    <scope>NUCLEOTIDE SEQUENCE [LARGE SCALE GENOMIC DNA]</scope>
    <source>
        <strain evidence="2 3">5811</strain>
    </source>
</reference>
<gene>
    <name evidence="2" type="ORF">ThimaDRAFT_0488</name>
</gene>
<feature type="domain" description="Ribbon-helix-helix protein CopG" evidence="1">
    <location>
        <begin position="21"/>
        <end position="56"/>
    </location>
</feature>
<dbReference type="SUPFAM" id="SSF47598">
    <property type="entry name" value="Ribbon-helix-helix"/>
    <property type="match status" value="1"/>
</dbReference>
<evidence type="ECO:0000259" key="1">
    <source>
        <dbReference type="Pfam" id="PF01402"/>
    </source>
</evidence>
<dbReference type="InterPro" id="IPR002145">
    <property type="entry name" value="CopG"/>
</dbReference>
<organism evidence="2 3">
    <name type="scientific">Thiocapsa marina 5811</name>
    <dbReference type="NCBI Taxonomy" id="768671"/>
    <lineage>
        <taxon>Bacteria</taxon>
        <taxon>Pseudomonadati</taxon>
        <taxon>Pseudomonadota</taxon>
        <taxon>Gammaproteobacteria</taxon>
        <taxon>Chromatiales</taxon>
        <taxon>Chromatiaceae</taxon>
        <taxon>Thiocapsa</taxon>
    </lineage>
</organism>
<name>F9U6D7_9GAMM</name>